<dbReference type="GeneID" id="85451573"/>
<evidence type="ECO:0000313" key="3">
    <source>
        <dbReference type="Proteomes" id="UP001224890"/>
    </source>
</evidence>
<dbReference type="RefSeq" id="XP_060424069.1">
    <property type="nucleotide sequence ID" value="XM_060567047.1"/>
</dbReference>
<reference evidence="2" key="1">
    <citation type="submission" date="2021-06" db="EMBL/GenBank/DDBJ databases">
        <title>Comparative genomics, transcriptomics and evolutionary studies reveal genomic signatures of adaptation to plant cell wall in hemibiotrophic fungi.</title>
        <authorList>
            <consortium name="DOE Joint Genome Institute"/>
            <person name="Baroncelli R."/>
            <person name="Diaz J.F."/>
            <person name="Benocci T."/>
            <person name="Peng M."/>
            <person name="Battaglia E."/>
            <person name="Haridas S."/>
            <person name="Andreopoulos W."/>
            <person name="Labutti K."/>
            <person name="Pangilinan J."/>
            <person name="Floch G.L."/>
            <person name="Makela M.R."/>
            <person name="Henrissat B."/>
            <person name="Grigoriev I.V."/>
            <person name="Crouch J.A."/>
            <person name="De Vries R.P."/>
            <person name="Sukno S.A."/>
            <person name="Thon M.R."/>
        </authorList>
    </citation>
    <scope>NUCLEOTIDE SEQUENCE</scope>
    <source>
        <strain evidence="2">CBS 193.32</strain>
    </source>
</reference>
<sequence>MCRYYAGPVTDCINRALSHTLLLEMEIWQRNVLSSTSGGIRDIKLRHWHALYGYRRQSQGLPSKVSVRPAPAPAPDAYRKQMD</sequence>
<comment type="caution">
    <text evidence="2">The sequence shown here is derived from an EMBL/GenBank/DDBJ whole genome shotgun (WGS) entry which is preliminary data.</text>
</comment>
<evidence type="ECO:0000256" key="1">
    <source>
        <dbReference type="SAM" id="MobiDB-lite"/>
    </source>
</evidence>
<accession>A0AAJ0AE57</accession>
<dbReference type="AlphaFoldDB" id="A0AAJ0AE57"/>
<proteinExistence type="predicted"/>
<gene>
    <name evidence="2" type="ORF">BDP55DRAFT_362142</name>
</gene>
<name>A0AAJ0AE57_9PEZI</name>
<organism evidence="2 3">
    <name type="scientific">Colletotrichum godetiae</name>
    <dbReference type="NCBI Taxonomy" id="1209918"/>
    <lineage>
        <taxon>Eukaryota</taxon>
        <taxon>Fungi</taxon>
        <taxon>Dikarya</taxon>
        <taxon>Ascomycota</taxon>
        <taxon>Pezizomycotina</taxon>
        <taxon>Sordariomycetes</taxon>
        <taxon>Hypocreomycetidae</taxon>
        <taxon>Glomerellales</taxon>
        <taxon>Glomerellaceae</taxon>
        <taxon>Colletotrichum</taxon>
        <taxon>Colletotrichum acutatum species complex</taxon>
    </lineage>
</organism>
<dbReference type="Proteomes" id="UP001224890">
    <property type="component" value="Unassembled WGS sequence"/>
</dbReference>
<dbReference type="EMBL" id="JAHMHR010000062">
    <property type="protein sequence ID" value="KAK1659305.1"/>
    <property type="molecule type" value="Genomic_DNA"/>
</dbReference>
<evidence type="ECO:0000313" key="2">
    <source>
        <dbReference type="EMBL" id="KAK1659305.1"/>
    </source>
</evidence>
<feature type="region of interest" description="Disordered" evidence="1">
    <location>
        <begin position="59"/>
        <end position="83"/>
    </location>
</feature>
<keyword evidence="3" id="KW-1185">Reference proteome</keyword>
<protein>
    <submittedName>
        <fullName evidence="2">Uncharacterized protein</fullName>
    </submittedName>
</protein>